<proteinExistence type="predicted"/>
<dbReference type="AlphaFoldDB" id="A0A5E4RMN1"/>
<reference evidence="1 2" key="1">
    <citation type="submission" date="2019-08" db="EMBL/GenBank/DDBJ databases">
        <authorList>
            <person name="Peeters C."/>
        </authorList>
    </citation>
    <scope>NUCLEOTIDE SEQUENCE [LARGE SCALE GENOMIC DNA]</scope>
    <source>
        <strain evidence="1 2">LMG 30175</strain>
    </source>
</reference>
<evidence type="ECO:0000313" key="1">
    <source>
        <dbReference type="EMBL" id="VVD64213.1"/>
    </source>
</evidence>
<keyword evidence="2" id="KW-1185">Reference proteome</keyword>
<accession>A0A5E4RMN1</accession>
<sequence length="56" mass="6298">MSRTRSQRERNAEVTCMKGRGTGTRQRPILQAVRTPLLEPRLEPGSPCLSLKLGYT</sequence>
<organism evidence="1 2">
    <name type="scientific">Pandoraea terrae</name>
    <dbReference type="NCBI Taxonomy" id="1537710"/>
    <lineage>
        <taxon>Bacteria</taxon>
        <taxon>Pseudomonadati</taxon>
        <taxon>Pseudomonadota</taxon>
        <taxon>Betaproteobacteria</taxon>
        <taxon>Burkholderiales</taxon>
        <taxon>Burkholderiaceae</taxon>
        <taxon>Pandoraea</taxon>
    </lineage>
</organism>
<name>A0A5E4RMN1_9BURK</name>
<dbReference type="EMBL" id="CABPRZ010000001">
    <property type="protein sequence ID" value="VVD64213.1"/>
    <property type="molecule type" value="Genomic_DNA"/>
</dbReference>
<dbReference type="Proteomes" id="UP000414233">
    <property type="component" value="Unassembled WGS sequence"/>
</dbReference>
<gene>
    <name evidence="1" type="ORF">PTE30175_00256</name>
</gene>
<protein>
    <submittedName>
        <fullName evidence="1">Uncharacterized protein</fullName>
    </submittedName>
</protein>
<evidence type="ECO:0000313" key="2">
    <source>
        <dbReference type="Proteomes" id="UP000414233"/>
    </source>
</evidence>